<dbReference type="NCBIfam" id="TIGR03519">
    <property type="entry name" value="T9SS_PorP_fam"/>
    <property type="match status" value="1"/>
</dbReference>
<evidence type="ECO:0000313" key="1">
    <source>
        <dbReference type="EMBL" id="MDT0559563.1"/>
    </source>
</evidence>
<name>A0ABU2YN22_9FLAO</name>
<accession>A0ABU2YN22</accession>
<dbReference type="EMBL" id="JAVRIA010000010">
    <property type="protein sequence ID" value="MDT0559563.1"/>
    <property type="molecule type" value="Genomic_DNA"/>
</dbReference>
<dbReference type="InterPro" id="IPR019861">
    <property type="entry name" value="PorP/SprF_Bacteroidetes"/>
</dbReference>
<protein>
    <submittedName>
        <fullName evidence="1">Type IX secretion system membrane protein PorP/SprF</fullName>
    </submittedName>
</protein>
<dbReference type="Pfam" id="PF11751">
    <property type="entry name" value="PorP_SprF"/>
    <property type="match status" value="1"/>
</dbReference>
<dbReference type="RefSeq" id="WP_311428327.1">
    <property type="nucleotide sequence ID" value="NZ_JAVRIA010000010.1"/>
</dbReference>
<proteinExistence type="predicted"/>
<keyword evidence="2" id="KW-1185">Reference proteome</keyword>
<organism evidence="1 2">
    <name type="scientific">Microcosmobacter mediterraneus</name>
    <dbReference type="NCBI Taxonomy" id="3075607"/>
    <lineage>
        <taxon>Bacteria</taxon>
        <taxon>Pseudomonadati</taxon>
        <taxon>Bacteroidota</taxon>
        <taxon>Flavobacteriia</taxon>
        <taxon>Flavobacteriales</taxon>
        <taxon>Flavobacteriaceae</taxon>
        <taxon>Microcosmobacter</taxon>
    </lineage>
</organism>
<dbReference type="Proteomes" id="UP001259492">
    <property type="component" value="Unassembled WGS sequence"/>
</dbReference>
<evidence type="ECO:0000313" key="2">
    <source>
        <dbReference type="Proteomes" id="UP001259492"/>
    </source>
</evidence>
<reference evidence="1 2" key="1">
    <citation type="submission" date="2023-09" db="EMBL/GenBank/DDBJ databases">
        <authorList>
            <person name="Rey-Velasco X."/>
        </authorList>
    </citation>
    <scope>NUCLEOTIDE SEQUENCE [LARGE SCALE GENOMIC DNA]</scope>
    <source>
        <strain evidence="1 2">W332</strain>
    </source>
</reference>
<comment type="caution">
    <text evidence="1">The sequence shown here is derived from an EMBL/GenBank/DDBJ whole genome shotgun (WGS) entry which is preliminary data.</text>
</comment>
<sequence>MINTKHILLFILFNIIIVMKIDAQQDAQYTQYMYNMNVINPAYATDDKDNINFGLLYRSQWVGAVGAPNTVSFFAHSTIAEKLEGGLSIVHDQIGDVVKDTNLFFDLNYVFPVSEKAKLSLGIKAGLSFFSTNFNGFVYSDPLPDPAFAENLNRIFPNIGTGAFYFTDRFYLGFSIPNLLQSKHLDDNSGIVTEGSEALHMFTTGGYVFNINENIKLKPAFMAKSVVGAPLTLDLTSNVLLNDKLEFGLAYRINDGISGLFNLRISDSVRLGYAYDYTVSNLGRFNSGTHEVMFLFDLSKSGKGYDKSPRFF</sequence>
<gene>
    <name evidence="1" type="ORF">RM697_12940</name>
</gene>